<organism evidence="3 4">
    <name type="scientific">Golovinomyces cichoracearum</name>
    <dbReference type="NCBI Taxonomy" id="62708"/>
    <lineage>
        <taxon>Eukaryota</taxon>
        <taxon>Fungi</taxon>
        <taxon>Dikarya</taxon>
        <taxon>Ascomycota</taxon>
        <taxon>Pezizomycotina</taxon>
        <taxon>Leotiomycetes</taxon>
        <taxon>Erysiphales</taxon>
        <taxon>Erysiphaceae</taxon>
        <taxon>Golovinomyces</taxon>
    </lineage>
</organism>
<dbReference type="Proteomes" id="UP000283383">
    <property type="component" value="Unassembled WGS sequence"/>
</dbReference>
<protein>
    <submittedName>
        <fullName evidence="3">Uncharacterized protein</fullName>
    </submittedName>
</protein>
<feature type="compositionally biased region" description="Polar residues" evidence="2">
    <location>
        <begin position="127"/>
        <end position="139"/>
    </location>
</feature>
<sequence>MSFYEITEIHGSPKGTARIEGNYASTSSNTGHQETDQGLTLSPKIPLKKLWSHQCESISFDKEIDALFESVRTPCDSENQDFRSSESPSKRRRLNEPSTSHKLSDFNVLTGSNFKTISIGPTIDPLSPSTGLTCNNPNDPRSDSRDTIENASLAQIPTGYEGYANKDELPLPQQACNLINGNDDLDKLLFDSISVSMEVSSNMASTNQLQIESSWHESHTSQKTPIHRESTEPLPVASNKDLSNRSPNLSPTTKPKESSIKICGESVRGNKDSVEQNAECDHPTRPYRSVSQPITEIYTPSNLSDRNGLPSDTGKNQRSCQKLISSFPMTCLLELAGSNKDFILALITELVTYGDYQNSSPNYQIPRPYRRVFDELLSQWSQGTPNNELRKSLIAYIKEKIEAQIIPEVVNEKISQPTSELSNSLTREGDKTNEISQWIDEVKLMQDSSKNLLRYVLGRSREYMLNLKDNSTKLQAENVQLRENVQRLSTQLHEYETKSRSAKNIRVNPDCSDSISIQSRNESPEYHDCELAHKEANEVDSLQVNEISSEVWICCERNSIAKGQIKQINQDHEKVGRPWSIRKTCTNCMRPNSERRYYIIREQVLAMSWEKFKEMVDSSSVGKAVFSPTSDVTENESTSFHDPPSPNPLYDVAPLSETNWEAVSTQMTTWPTSMPDFTLDSNATENLVIGIDKENWLDSTSAWELNGLQKLVEEEEAKVK</sequence>
<dbReference type="AlphaFoldDB" id="A0A420I1M2"/>
<feature type="compositionally biased region" description="Polar residues" evidence="2">
    <location>
        <begin position="23"/>
        <end position="38"/>
    </location>
</feature>
<keyword evidence="1" id="KW-0175">Coiled coil</keyword>
<accession>A0A420I1M2</accession>
<evidence type="ECO:0000313" key="4">
    <source>
        <dbReference type="Proteomes" id="UP000283383"/>
    </source>
</evidence>
<feature type="compositionally biased region" description="Polar residues" evidence="2">
    <location>
        <begin position="628"/>
        <end position="640"/>
    </location>
</feature>
<reference evidence="3 4" key="1">
    <citation type="journal article" date="2018" name="BMC Genomics">
        <title>Comparative genome analyses reveal sequence features reflecting distinct modes of host-adaptation between dicot and monocot powdery mildew.</title>
        <authorList>
            <person name="Wu Y."/>
            <person name="Ma X."/>
            <person name="Pan Z."/>
            <person name="Kale S.D."/>
            <person name="Song Y."/>
            <person name="King H."/>
            <person name="Zhang Q."/>
            <person name="Presley C."/>
            <person name="Deng X."/>
            <person name="Wei C.I."/>
            <person name="Xiao S."/>
        </authorList>
    </citation>
    <scope>NUCLEOTIDE SEQUENCE [LARGE SCALE GENOMIC DNA]</scope>
    <source>
        <strain evidence="3">UMSG3</strain>
    </source>
</reference>
<feature type="region of interest" description="Disordered" evidence="2">
    <location>
        <begin position="75"/>
        <end position="100"/>
    </location>
</feature>
<evidence type="ECO:0000256" key="1">
    <source>
        <dbReference type="SAM" id="Coils"/>
    </source>
</evidence>
<feature type="compositionally biased region" description="Polar residues" evidence="2">
    <location>
        <begin position="240"/>
        <end position="253"/>
    </location>
</feature>
<comment type="caution">
    <text evidence="3">The sequence shown here is derived from an EMBL/GenBank/DDBJ whole genome shotgun (WGS) entry which is preliminary data.</text>
</comment>
<feature type="compositionally biased region" description="Basic and acidic residues" evidence="2">
    <location>
        <begin position="214"/>
        <end position="231"/>
    </location>
</feature>
<name>A0A420I1M2_9PEZI</name>
<feature type="compositionally biased region" description="Basic and acidic residues" evidence="2">
    <location>
        <begin position="268"/>
        <end position="284"/>
    </location>
</feature>
<feature type="region of interest" description="Disordered" evidence="2">
    <location>
        <begin position="628"/>
        <end position="647"/>
    </location>
</feature>
<feature type="compositionally biased region" description="Polar residues" evidence="2">
    <location>
        <begin position="289"/>
        <end position="305"/>
    </location>
</feature>
<feature type="coiled-coil region" evidence="1">
    <location>
        <begin position="464"/>
        <end position="498"/>
    </location>
</feature>
<keyword evidence="4" id="KW-1185">Reference proteome</keyword>
<gene>
    <name evidence="3" type="ORF">GcM3_138004</name>
</gene>
<proteinExistence type="predicted"/>
<evidence type="ECO:0000313" key="3">
    <source>
        <dbReference type="EMBL" id="RKF63592.1"/>
    </source>
</evidence>
<dbReference type="EMBL" id="MCBQ01013848">
    <property type="protein sequence ID" value="RKF63592.1"/>
    <property type="molecule type" value="Genomic_DNA"/>
</dbReference>
<feature type="region of interest" description="Disordered" evidence="2">
    <location>
        <begin position="120"/>
        <end position="147"/>
    </location>
</feature>
<feature type="region of interest" description="Disordered" evidence="2">
    <location>
        <begin position="14"/>
        <end position="38"/>
    </location>
</feature>
<evidence type="ECO:0000256" key="2">
    <source>
        <dbReference type="SAM" id="MobiDB-lite"/>
    </source>
</evidence>
<feature type="region of interest" description="Disordered" evidence="2">
    <location>
        <begin position="211"/>
        <end position="315"/>
    </location>
</feature>